<feature type="compositionally biased region" description="Basic and acidic residues" evidence="2">
    <location>
        <begin position="299"/>
        <end position="315"/>
    </location>
</feature>
<organism evidence="3 4">
    <name type="scientific">Pristionchus fissidentatus</name>
    <dbReference type="NCBI Taxonomy" id="1538716"/>
    <lineage>
        <taxon>Eukaryota</taxon>
        <taxon>Metazoa</taxon>
        <taxon>Ecdysozoa</taxon>
        <taxon>Nematoda</taxon>
        <taxon>Chromadorea</taxon>
        <taxon>Rhabditida</taxon>
        <taxon>Rhabditina</taxon>
        <taxon>Diplogasteromorpha</taxon>
        <taxon>Diplogasteroidea</taxon>
        <taxon>Neodiplogasteridae</taxon>
        <taxon>Pristionchus</taxon>
    </lineage>
</organism>
<evidence type="ECO:0000256" key="2">
    <source>
        <dbReference type="SAM" id="MobiDB-lite"/>
    </source>
</evidence>
<feature type="compositionally biased region" description="Basic and acidic residues" evidence="2">
    <location>
        <begin position="94"/>
        <end position="124"/>
    </location>
</feature>
<name>A0AAV5V882_9BILA</name>
<proteinExistence type="predicted"/>
<protein>
    <submittedName>
        <fullName evidence="3">Uncharacterized protein</fullName>
    </submittedName>
</protein>
<feature type="compositionally biased region" description="Pro residues" evidence="2">
    <location>
        <begin position="140"/>
        <end position="149"/>
    </location>
</feature>
<feature type="region of interest" description="Disordered" evidence="2">
    <location>
        <begin position="249"/>
        <end position="270"/>
    </location>
</feature>
<keyword evidence="1" id="KW-0175">Coiled coil</keyword>
<comment type="caution">
    <text evidence="3">The sequence shown here is derived from an EMBL/GenBank/DDBJ whole genome shotgun (WGS) entry which is preliminary data.</text>
</comment>
<dbReference type="EMBL" id="BTSY01000002">
    <property type="protein sequence ID" value="GMT15408.1"/>
    <property type="molecule type" value="Genomic_DNA"/>
</dbReference>
<dbReference type="AlphaFoldDB" id="A0AAV5V882"/>
<evidence type="ECO:0000256" key="1">
    <source>
        <dbReference type="SAM" id="Coils"/>
    </source>
</evidence>
<feature type="compositionally biased region" description="Basic and acidic residues" evidence="2">
    <location>
        <begin position="20"/>
        <end position="40"/>
    </location>
</feature>
<sequence>MSRPPREDWNCTKRVDFRARVQWDRSVMEKERQRGYEKSVGRSPHSNSDRPPSVETVTISDDEDSMTTMRDAGAASWSAQIDGGERRRRIRSASNERGDYGRRRRNDEEDRSRRETQSRSRSRELFSAGAFRQCNGAFEHPPPPYPPSPSYGAADERNTVLTSPAVSTTVRSDRYSTSVLVSPLASTHAQFHDQLMGRPSYGDGGRSEWEREKEMDMKRMKMKMGMMEDEKRRNEEEMEWMRNENERMKKDNEWMKKQNGRMKGENGRVNDEMRRIEEDNVRLEEENERLIVENRWMREDNEEGKKENRRLMEDNERIEEENERVREENRSVKEKNLMIEDQNGQLEGENENMKEENEWLRKENGKKTDENEEIREENERIKEKLEKDTERISELGLRLGEDAKRIVELEEQLLSAAHKYEEATSNHFKTREDLDARHKEEMSMIQEERDKLDIACKRQAEELYDLQTVEEQMRKGLLKLQIQEQKMEEKMKEKDEEICARAKRVGQLERKVKQIEKEKKTQKDEIERMKREFSLFLLSGGENGKGAKRKRTVVTSDEDMKDGE</sequence>
<feature type="coiled-coil region" evidence="1">
    <location>
        <begin position="477"/>
        <end position="532"/>
    </location>
</feature>
<evidence type="ECO:0000313" key="4">
    <source>
        <dbReference type="Proteomes" id="UP001432322"/>
    </source>
</evidence>
<feature type="region of interest" description="Disordered" evidence="2">
    <location>
        <begin position="299"/>
        <end position="377"/>
    </location>
</feature>
<dbReference type="Proteomes" id="UP001432322">
    <property type="component" value="Unassembled WGS sequence"/>
</dbReference>
<feature type="compositionally biased region" description="Basic and acidic residues" evidence="2">
    <location>
        <begin position="323"/>
        <end position="338"/>
    </location>
</feature>
<feature type="compositionally biased region" description="Basic and acidic residues" evidence="2">
    <location>
        <begin position="351"/>
        <end position="369"/>
    </location>
</feature>
<accession>A0AAV5V882</accession>
<gene>
    <name evidence="3" type="ORF">PFISCL1PPCAC_6705</name>
</gene>
<evidence type="ECO:0000313" key="3">
    <source>
        <dbReference type="EMBL" id="GMT15408.1"/>
    </source>
</evidence>
<feature type="region of interest" description="Disordered" evidence="2">
    <location>
        <begin position="20"/>
        <end position="157"/>
    </location>
</feature>
<feature type="region of interest" description="Disordered" evidence="2">
    <location>
        <begin position="541"/>
        <end position="564"/>
    </location>
</feature>
<keyword evidence="4" id="KW-1185">Reference proteome</keyword>
<reference evidence="3" key="1">
    <citation type="submission" date="2023-10" db="EMBL/GenBank/DDBJ databases">
        <title>Genome assembly of Pristionchus species.</title>
        <authorList>
            <person name="Yoshida K."/>
            <person name="Sommer R.J."/>
        </authorList>
    </citation>
    <scope>NUCLEOTIDE SEQUENCE</scope>
    <source>
        <strain evidence="3">RS5133</strain>
    </source>
</reference>
<feature type="compositionally biased region" description="Polar residues" evidence="2">
    <location>
        <begin position="44"/>
        <end position="59"/>
    </location>
</feature>